<dbReference type="PROSITE" id="PS50206">
    <property type="entry name" value="RHODANESE_3"/>
    <property type="match status" value="1"/>
</dbReference>
<accession>A0A173V180</accession>
<dbReference type="Gene3D" id="3.40.250.10">
    <property type="entry name" value="Rhodanese-like domain"/>
    <property type="match status" value="1"/>
</dbReference>
<dbReference type="SUPFAM" id="SSF52821">
    <property type="entry name" value="Rhodanese/Cell cycle control phosphatase"/>
    <property type="match status" value="1"/>
</dbReference>
<dbReference type="InterPro" id="IPR011063">
    <property type="entry name" value="TilS/TtcA_N"/>
</dbReference>
<dbReference type="InterPro" id="IPR001763">
    <property type="entry name" value="Rhodanese-like_dom"/>
</dbReference>
<dbReference type="Pfam" id="PF01171">
    <property type="entry name" value="ATP_bind_3"/>
    <property type="match status" value="1"/>
</dbReference>
<dbReference type="PANTHER" id="PTHR43686">
    <property type="entry name" value="SULFURTRANSFERASE-RELATED"/>
    <property type="match status" value="1"/>
</dbReference>
<dbReference type="Pfam" id="PF00581">
    <property type="entry name" value="Rhodanese"/>
    <property type="match status" value="1"/>
</dbReference>
<feature type="domain" description="Rhodanese" evidence="1">
    <location>
        <begin position="45"/>
        <end position="133"/>
    </location>
</feature>
<name>A0A173V180_9FIRM</name>
<dbReference type="Proteomes" id="UP000095350">
    <property type="component" value="Unassembled WGS sequence"/>
</dbReference>
<dbReference type="SUPFAM" id="SSF52402">
    <property type="entry name" value="Adenine nucleotide alpha hydrolases-like"/>
    <property type="match status" value="1"/>
</dbReference>
<evidence type="ECO:0000313" key="2">
    <source>
        <dbReference type="EMBL" id="CUN20366.1"/>
    </source>
</evidence>
<dbReference type="CDD" id="cd00158">
    <property type="entry name" value="RHOD"/>
    <property type="match status" value="1"/>
</dbReference>
<protein>
    <submittedName>
        <fullName evidence="2">tRNA 2-thiocytidine biosynthesis protein TtcA</fullName>
    </submittedName>
</protein>
<proteinExistence type="predicted"/>
<dbReference type="STRING" id="166486.ERS852572_02439"/>
<dbReference type="PANTHER" id="PTHR43686:SF1">
    <property type="entry name" value="AMINOTRAN_5 DOMAIN-CONTAINING PROTEIN"/>
    <property type="match status" value="1"/>
</dbReference>
<sequence>MQSMDWNNGFARKAGKYFIVIPHEVNEIGGNILNTITVEELAQNGTEGLQLIDVRPENDFSHGAIEGAVNLPLEKIEAGETAILKKDQPVYLYCHVGENSRDAAEILEDDGFTTVNLEGGYRAWLRHQLTRVTMEDDSRKERTEQIEKSLIKKFRKPIWSRFTKALHDYEMIKDGDKIAVCISGGKDSMLLAKLFQELYRHGKRNFGLVFLCMNPGYNEENWRIIQENAKLLDIPLTTFETQIFDSVAEVDKNPCYLCARMRRGYLYSKAKELGCNKIALGHHFDDVIETILMGMLYSGKVETMMPKLHSQNFEGMELIRPLYLVKEEDIKAWRDYNRLQFIQCACRFTENCTSCGGAKGSKREEMKDLVTELRKKSEFIDSNIFNSVSNVNLKTIIGYKKDGEYHNFLDNYDAE</sequence>
<dbReference type="AlphaFoldDB" id="A0A173V180"/>
<dbReference type="SMART" id="SM00450">
    <property type="entry name" value="RHOD"/>
    <property type="match status" value="1"/>
</dbReference>
<dbReference type="PaxDb" id="166486-ERS852572_02439"/>
<dbReference type="Gene3D" id="3.40.50.620">
    <property type="entry name" value="HUPs"/>
    <property type="match status" value="1"/>
</dbReference>
<dbReference type="CDD" id="cd24138">
    <property type="entry name" value="TtcA-like"/>
    <property type="match status" value="1"/>
</dbReference>
<dbReference type="InterPro" id="IPR036873">
    <property type="entry name" value="Rhodanese-like_dom_sf"/>
</dbReference>
<organism evidence="2 3">
    <name type="scientific">Roseburia intestinalis</name>
    <dbReference type="NCBI Taxonomy" id="166486"/>
    <lineage>
        <taxon>Bacteria</taxon>
        <taxon>Bacillati</taxon>
        <taxon>Bacillota</taxon>
        <taxon>Clostridia</taxon>
        <taxon>Lachnospirales</taxon>
        <taxon>Lachnospiraceae</taxon>
        <taxon>Roseburia</taxon>
    </lineage>
</organism>
<gene>
    <name evidence="2" type="primary">ttcA_2</name>
    <name evidence="2" type="ORF">ERS852572_02439</name>
</gene>
<dbReference type="EMBL" id="CYXZ01000018">
    <property type="protein sequence ID" value="CUN20366.1"/>
    <property type="molecule type" value="Genomic_DNA"/>
</dbReference>
<evidence type="ECO:0000259" key="1">
    <source>
        <dbReference type="PROSITE" id="PS50206"/>
    </source>
</evidence>
<reference evidence="2 3" key="1">
    <citation type="submission" date="2015-09" db="EMBL/GenBank/DDBJ databases">
        <authorList>
            <consortium name="Pathogen Informatics"/>
        </authorList>
    </citation>
    <scope>NUCLEOTIDE SEQUENCE [LARGE SCALE GENOMIC DNA]</scope>
    <source>
        <strain evidence="2 3">2789STDY5834960</strain>
    </source>
</reference>
<dbReference type="InterPro" id="IPR014729">
    <property type="entry name" value="Rossmann-like_a/b/a_fold"/>
</dbReference>
<evidence type="ECO:0000313" key="3">
    <source>
        <dbReference type="Proteomes" id="UP000095350"/>
    </source>
</evidence>